<dbReference type="SUPFAM" id="SSF53448">
    <property type="entry name" value="Nucleotide-diphospho-sugar transferases"/>
    <property type="match status" value="1"/>
</dbReference>
<protein>
    <recommendedName>
        <fullName evidence="8">Probable molybdenum cofactor guanylyltransferase</fullName>
        <shortName evidence="8">MoCo guanylyltransferase</shortName>
        <ecNumber evidence="8">2.7.7.77</ecNumber>
    </recommendedName>
    <alternativeName>
        <fullName evidence="8">GTP:molybdopterin guanylyltransferase</fullName>
    </alternativeName>
    <alternativeName>
        <fullName evidence="8">Mo-MPT guanylyltransferase</fullName>
    </alternativeName>
    <alternativeName>
        <fullName evidence="8">Molybdopterin guanylyltransferase</fullName>
    </alternativeName>
    <alternativeName>
        <fullName evidence="8">Molybdopterin-guanine dinucleotide synthase</fullName>
        <shortName evidence="8">MGD synthase</shortName>
    </alternativeName>
</protein>
<feature type="binding site" evidence="8">
    <location>
        <begin position="8"/>
        <end position="10"/>
    </location>
    <ligand>
        <name>GTP</name>
        <dbReference type="ChEBI" id="CHEBI:37565"/>
    </ligand>
</feature>
<comment type="subcellular location">
    <subcellularLocation>
        <location evidence="8">Cytoplasm</location>
    </subcellularLocation>
</comment>
<comment type="cofactor">
    <cofactor evidence="8">
        <name>Mg(2+)</name>
        <dbReference type="ChEBI" id="CHEBI:18420"/>
    </cofactor>
</comment>
<dbReference type="EC" id="2.7.7.77" evidence="8"/>
<feature type="binding site" evidence="8">
    <location>
        <position position="20"/>
    </location>
    <ligand>
        <name>GTP</name>
        <dbReference type="ChEBI" id="CHEBI:37565"/>
    </ligand>
</feature>
<evidence type="ECO:0000256" key="8">
    <source>
        <dbReference type="HAMAP-Rule" id="MF_00316"/>
    </source>
</evidence>
<keyword evidence="10" id="KW-0548">Nucleotidyltransferase</keyword>
<dbReference type="PANTHER" id="PTHR19136">
    <property type="entry name" value="MOLYBDENUM COFACTOR GUANYLYLTRANSFERASE"/>
    <property type="match status" value="1"/>
</dbReference>
<dbReference type="Proteomes" id="UP000658382">
    <property type="component" value="Unassembled WGS sequence"/>
</dbReference>
<dbReference type="InterPro" id="IPR025877">
    <property type="entry name" value="MobA-like_NTP_Trfase"/>
</dbReference>
<keyword evidence="6 8" id="KW-0342">GTP-binding</keyword>
<dbReference type="PANTHER" id="PTHR19136:SF81">
    <property type="entry name" value="MOLYBDENUM COFACTOR GUANYLYLTRANSFERASE"/>
    <property type="match status" value="1"/>
</dbReference>
<dbReference type="AlphaFoldDB" id="A0A917PN06"/>
<dbReference type="GO" id="GO:0046872">
    <property type="term" value="F:metal ion binding"/>
    <property type="evidence" value="ECO:0007669"/>
    <property type="project" value="UniProtKB-KW"/>
</dbReference>
<keyword evidence="2 8" id="KW-0808">Transferase</keyword>
<keyword evidence="1 8" id="KW-0963">Cytoplasm</keyword>
<dbReference type="RefSeq" id="WP_188631462.1">
    <property type="nucleotide sequence ID" value="NZ_BMNQ01000003.1"/>
</dbReference>
<evidence type="ECO:0000313" key="11">
    <source>
        <dbReference type="Proteomes" id="UP000658382"/>
    </source>
</evidence>
<proteinExistence type="inferred from homology"/>
<evidence type="ECO:0000256" key="2">
    <source>
        <dbReference type="ARBA" id="ARBA00022679"/>
    </source>
</evidence>
<reference evidence="10" key="2">
    <citation type="submission" date="2020-09" db="EMBL/GenBank/DDBJ databases">
        <authorList>
            <person name="Sun Q."/>
            <person name="Ohkuma M."/>
        </authorList>
    </citation>
    <scope>NUCLEOTIDE SEQUENCE</scope>
    <source>
        <strain evidence="10">JCM 12580</strain>
    </source>
</reference>
<evidence type="ECO:0000256" key="4">
    <source>
        <dbReference type="ARBA" id="ARBA00022741"/>
    </source>
</evidence>
<evidence type="ECO:0000256" key="7">
    <source>
        <dbReference type="ARBA" id="ARBA00023150"/>
    </source>
</evidence>
<organism evidence="10 11">
    <name type="scientific">Lentibacillus kapialis</name>
    <dbReference type="NCBI Taxonomy" id="340214"/>
    <lineage>
        <taxon>Bacteria</taxon>
        <taxon>Bacillati</taxon>
        <taxon>Bacillota</taxon>
        <taxon>Bacilli</taxon>
        <taxon>Bacillales</taxon>
        <taxon>Bacillaceae</taxon>
        <taxon>Lentibacillus</taxon>
    </lineage>
</organism>
<evidence type="ECO:0000256" key="1">
    <source>
        <dbReference type="ARBA" id="ARBA00022490"/>
    </source>
</evidence>
<keyword evidence="4 8" id="KW-0547">Nucleotide-binding</keyword>
<evidence type="ECO:0000256" key="3">
    <source>
        <dbReference type="ARBA" id="ARBA00022723"/>
    </source>
</evidence>
<dbReference type="InterPro" id="IPR013482">
    <property type="entry name" value="Molybde_CF_guanTrfase"/>
</dbReference>
<dbReference type="HAMAP" id="MF_00316">
    <property type="entry name" value="MobA"/>
    <property type="match status" value="1"/>
</dbReference>
<dbReference type="GO" id="GO:0005525">
    <property type="term" value="F:GTP binding"/>
    <property type="evidence" value="ECO:0007669"/>
    <property type="project" value="UniProtKB-UniRule"/>
</dbReference>
<keyword evidence="11" id="KW-1185">Reference proteome</keyword>
<keyword evidence="5 8" id="KW-0460">Magnesium</keyword>
<dbReference type="GO" id="GO:0005737">
    <property type="term" value="C:cytoplasm"/>
    <property type="evidence" value="ECO:0007669"/>
    <property type="project" value="UniProtKB-SubCell"/>
</dbReference>
<dbReference type="GO" id="GO:0006777">
    <property type="term" value="P:Mo-molybdopterin cofactor biosynthetic process"/>
    <property type="evidence" value="ECO:0007669"/>
    <property type="project" value="UniProtKB-KW"/>
</dbReference>
<keyword evidence="3 8" id="KW-0479">Metal-binding</keyword>
<dbReference type="GO" id="GO:0061603">
    <property type="term" value="F:molybdenum cofactor guanylyltransferase activity"/>
    <property type="evidence" value="ECO:0007669"/>
    <property type="project" value="UniProtKB-EC"/>
</dbReference>
<dbReference type="Pfam" id="PF12804">
    <property type="entry name" value="NTP_transf_3"/>
    <property type="match status" value="1"/>
</dbReference>
<feature type="binding site" evidence="8">
    <location>
        <position position="65"/>
    </location>
    <ligand>
        <name>GTP</name>
        <dbReference type="ChEBI" id="CHEBI:37565"/>
    </ligand>
</feature>
<feature type="binding site" evidence="8">
    <location>
        <position position="94"/>
    </location>
    <ligand>
        <name>GTP</name>
        <dbReference type="ChEBI" id="CHEBI:37565"/>
    </ligand>
</feature>
<comment type="similarity">
    <text evidence="8">Belongs to the MobA family.</text>
</comment>
<reference evidence="10" key="1">
    <citation type="journal article" date="2014" name="Int. J. Syst. Evol. Microbiol.">
        <title>Complete genome sequence of Corynebacterium casei LMG S-19264T (=DSM 44701T), isolated from a smear-ripened cheese.</title>
        <authorList>
            <consortium name="US DOE Joint Genome Institute (JGI-PGF)"/>
            <person name="Walter F."/>
            <person name="Albersmeier A."/>
            <person name="Kalinowski J."/>
            <person name="Ruckert C."/>
        </authorList>
    </citation>
    <scope>NUCLEOTIDE SEQUENCE</scope>
    <source>
        <strain evidence="10">JCM 12580</strain>
    </source>
</reference>
<accession>A0A917PN06</accession>
<comment type="caution">
    <text evidence="10">The sequence shown here is derived from an EMBL/GenBank/DDBJ whole genome shotgun (WGS) entry which is preliminary data.</text>
</comment>
<feature type="binding site" evidence="8">
    <location>
        <position position="94"/>
    </location>
    <ligand>
        <name>Mg(2+)</name>
        <dbReference type="ChEBI" id="CHEBI:18420"/>
    </ligand>
</feature>
<dbReference type="CDD" id="cd02503">
    <property type="entry name" value="MobA"/>
    <property type="match status" value="1"/>
</dbReference>
<comment type="function">
    <text evidence="8">Transfers a GMP moiety from GTP to Mo-molybdopterin (Mo-MPT) cofactor (Moco or molybdenum cofactor) to form Mo-molybdopterin guanine dinucleotide (Mo-MGD) cofactor.</text>
</comment>
<dbReference type="InterPro" id="IPR029044">
    <property type="entry name" value="Nucleotide-diphossugar_trans"/>
</dbReference>
<evidence type="ECO:0000259" key="9">
    <source>
        <dbReference type="Pfam" id="PF12804"/>
    </source>
</evidence>
<dbReference type="Gene3D" id="3.90.550.10">
    <property type="entry name" value="Spore Coat Polysaccharide Biosynthesis Protein SpsA, Chain A"/>
    <property type="match status" value="1"/>
</dbReference>
<evidence type="ECO:0000313" key="10">
    <source>
        <dbReference type="EMBL" id="GGJ85297.1"/>
    </source>
</evidence>
<sequence length="192" mass="22311">MRFCGVILSGGKSSRMGTTKSFLEIDDKPVITHITHELKKLSDCVTIITNEPAEYQFLEVDLFQDRFRNKGPLAGIEAAMYHTDADIYLFAACDMPFIHCDVYQHLIQSLQGHQAVIPLYNERMHPLSGIYTKHVLPQIQQLLENDQKKIRTLFDYITVNYVTNYNGIPKHILDKHFFNMNYPEQYELAKRL</sequence>
<feature type="domain" description="MobA-like NTP transferase" evidence="9">
    <location>
        <begin position="5"/>
        <end position="153"/>
    </location>
</feature>
<dbReference type="EMBL" id="BMNQ01000003">
    <property type="protein sequence ID" value="GGJ85297.1"/>
    <property type="molecule type" value="Genomic_DNA"/>
</dbReference>
<comment type="caution">
    <text evidence="8">Lacks conserved residue(s) required for the propagation of feature annotation.</text>
</comment>
<keyword evidence="7 8" id="KW-0501">Molybdenum cofactor biosynthesis</keyword>
<comment type="domain">
    <text evidence="8">The N-terminal domain determines nucleotide recognition and specific binding, while the C-terminal domain determines the specific binding to the target protein.</text>
</comment>
<evidence type="ECO:0000256" key="5">
    <source>
        <dbReference type="ARBA" id="ARBA00022842"/>
    </source>
</evidence>
<gene>
    <name evidence="8 10" type="primary">mobA</name>
    <name evidence="10" type="ORF">GCM10007063_04760</name>
</gene>
<evidence type="ECO:0000256" key="6">
    <source>
        <dbReference type="ARBA" id="ARBA00023134"/>
    </source>
</evidence>
<comment type="catalytic activity">
    <reaction evidence="8">
        <text>Mo-molybdopterin + GTP + H(+) = Mo-molybdopterin guanine dinucleotide + diphosphate</text>
        <dbReference type="Rhea" id="RHEA:34243"/>
        <dbReference type="ChEBI" id="CHEBI:15378"/>
        <dbReference type="ChEBI" id="CHEBI:33019"/>
        <dbReference type="ChEBI" id="CHEBI:37565"/>
        <dbReference type="ChEBI" id="CHEBI:71302"/>
        <dbReference type="ChEBI" id="CHEBI:71310"/>
        <dbReference type="EC" id="2.7.7.77"/>
    </reaction>
</comment>
<name>A0A917PN06_9BACI</name>